<comment type="caution">
    <text evidence="10">The sequence shown here is derived from an EMBL/GenBank/DDBJ whole genome shotgun (WGS) entry which is preliminary data.</text>
</comment>
<evidence type="ECO:0000256" key="5">
    <source>
        <dbReference type="ARBA" id="ARBA00022679"/>
    </source>
</evidence>
<organism evidence="10 11">
    <name type="scientific">Actibacterium naphthalenivorans</name>
    <dbReference type="NCBI Taxonomy" id="1614693"/>
    <lineage>
        <taxon>Bacteria</taxon>
        <taxon>Pseudomonadati</taxon>
        <taxon>Pseudomonadota</taxon>
        <taxon>Alphaproteobacteria</taxon>
        <taxon>Rhodobacterales</taxon>
        <taxon>Roseobacteraceae</taxon>
        <taxon>Actibacterium</taxon>
    </lineage>
</organism>
<comment type="catalytic activity">
    <reaction evidence="6 8">
        <text>acetyl-CoA + 2-oxoglutarate + H2O = (2R)-homocitrate + CoA + H(+)</text>
        <dbReference type="Rhea" id="RHEA:12929"/>
        <dbReference type="ChEBI" id="CHEBI:15377"/>
        <dbReference type="ChEBI" id="CHEBI:15378"/>
        <dbReference type="ChEBI" id="CHEBI:16810"/>
        <dbReference type="ChEBI" id="CHEBI:57287"/>
        <dbReference type="ChEBI" id="CHEBI:57288"/>
        <dbReference type="ChEBI" id="CHEBI:58884"/>
        <dbReference type="EC" id="2.3.3.14"/>
    </reaction>
</comment>
<dbReference type="GO" id="GO:0009399">
    <property type="term" value="P:nitrogen fixation"/>
    <property type="evidence" value="ECO:0007669"/>
    <property type="project" value="UniProtKB-UniRule"/>
</dbReference>
<dbReference type="PROSITE" id="PS00816">
    <property type="entry name" value="AIPM_HOMOCIT_SYNTH_2"/>
    <property type="match status" value="1"/>
</dbReference>
<evidence type="ECO:0000256" key="4">
    <source>
        <dbReference type="ARBA" id="ARBA00020735"/>
    </source>
</evidence>
<sequence length="398" mass="42157">MTADMPFNPLPRMTPKGPVTFCDTTLRDGEQTAGVAFSLDEKRAIARALDGAGLTEIEVGVAAMGYGEIADIRTIACELRRAVPVVWCRLRMVDLDYAHKSGVRRLHFAVPVSERQLMGKLRVDRHWARRNTVELVHTAVSRGFEVSVGAEDASRADPAFVAEIAQLAQAAGAMRFRLADTLGLLDPFSTHALVSYLVPRIALPIEFHAHNDFGMATANTLSAAAAGASHLSVTVNGLGERAGNAALEEVAAALEAAGVNTGIALRRLHALSALVARASGRPLPVSKPIVGEGVFTHEAGIHVDALLKDRGTYESDGLAPARFGRAHQVAIGKHSGIAGLRNALAEANLPSDEHTARALIPLLRSWSVQMKRAANSADLAGLVAQAQRGGRRSGRGAQ</sequence>
<reference evidence="10" key="1">
    <citation type="submission" date="2020-08" db="EMBL/GenBank/DDBJ databases">
        <title>Genomic Encyclopedia of Type Strains, Phase IV (KMG-IV): sequencing the most valuable type-strain genomes for metagenomic binning, comparative biology and taxonomic classification.</title>
        <authorList>
            <person name="Goeker M."/>
        </authorList>
    </citation>
    <scope>NUCLEOTIDE SEQUENCE [LARGE SCALE GENOMIC DNA]</scope>
    <source>
        <strain evidence="10">DSM 105040</strain>
    </source>
</reference>
<dbReference type="InterPro" id="IPR002034">
    <property type="entry name" value="AIPM/Hcit_synth_CS"/>
</dbReference>
<evidence type="ECO:0000256" key="3">
    <source>
        <dbReference type="ARBA" id="ARBA00012974"/>
    </source>
</evidence>
<evidence type="ECO:0000313" key="10">
    <source>
        <dbReference type="EMBL" id="MBB4020686.1"/>
    </source>
</evidence>
<dbReference type="InterPro" id="IPR054691">
    <property type="entry name" value="LeuA/HCS_post-cat"/>
</dbReference>
<dbReference type="InterPro" id="IPR013785">
    <property type="entry name" value="Aldolase_TIM"/>
</dbReference>
<dbReference type="InterPro" id="IPR000891">
    <property type="entry name" value="PYR_CT"/>
</dbReference>
<keyword evidence="5 7" id="KW-0808">Transferase</keyword>
<evidence type="ECO:0000256" key="2">
    <source>
        <dbReference type="ARBA" id="ARBA00006154"/>
    </source>
</evidence>
<dbReference type="Gene3D" id="3.20.20.70">
    <property type="entry name" value="Aldolase class I"/>
    <property type="match status" value="1"/>
</dbReference>
<evidence type="ECO:0000256" key="7">
    <source>
        <dbReference type="RuleBase" id="RU003523"/>
    </source>
</evidence>
<dbReference type="NCBIfam" id="TIGR02660">
    <property type="entry name" value="nifV_homocitr"/>
    <property type="match status" value="1"/>
</dbReference>
<evidence type="ECO:0000313" key="11">
    <source>
        <dbReference type="Proteomes" id="UP000585681"/>
    </source>
</evidence>
<dbReference type="EC" id="2.3.3.14" evidence="3 8"/>
<dbReference type="GO" id="GO:0019752">
    <property type="term" value="P:carboxylic acid metabolic process"/>
    <property type="evidence" value="ECO:0007669"/>
    <property type="project" value="UniProtKB-UniRule"/>
</dbReference>
<dbReference type="Proteomes" id="UP000585681">
    <property type="component" value="Unassembled WGS sequence"/>
</dbReference>
<evidence type="ECO:0000256" key="6">
    <source>
        <dbReference type="ARBA" id="ARBA00048019"/>
    </source>
</evidence>
<dbReference type="InterPro" id="IPR013477">
    <property type="entry name" value="NifV/FrbC"/>
</dbReference>
<keyword evidence="11" id="KW-1185">Reference proteome</keyword>
<feature type="domain" description="Pyruvate carboxyltransferase" evidence="9">
    <location>
        <begin position="19"/>
        <end position="269"/>
    </location>
</feature>
<comment type="similarity">
    <text evidence="2 7">Belongs to the alpha-IPM synthase/homocitrate synthase family.</text>
</comment>
<dbReference type="AlphaFoldDB" id="A0A840CCY8"/>
<dbReference type="RefSeq" id="WP_157445514.1">
    <property type="nucleotide sequence ID" value="NZ_JACIEQ010000001.1"/>
</dbReference>
<dbReference type="Pfam" id="PF22617">
    <property type="entry name" value="HCS_D2"/>
    <property type="match status" value="1"/>
</dbReference>
<dbReference type="EMBL" id="JACIEQ010000001">
    <property type="protein sequence ID" value="MBB4020686.1"/>
    <property type="molecule type" value="Genomic_DNA"/>
</dbReference>
<proteinExistence type="inferred from homology"/>
<dbReference type="PANTHER" id="PTHR42880:SF1">
    <property type="entry name" value="ISOPROPYLMALATE_HOMOCITRATE_CITRAMALATE SYNTHASE FAMILY PROTEIN"/>
    <property type="match status" value="1"/>
</dbReference>
<dbReference type="PANTHER" id="PTHR42880">
    <property type="entry name" value="HOMOCITRATE SYNTHASE"/>
    <property type="match status" value="1"/>
</dbReference>
<keyword evidence="8" id="KW-0535">Nitrogen fixation</keyword>
<gene>
    <name evidence="10" type="ORF">GGR17_000477</name>
</gene>
<evidence type="ECO:0000256" key="8">
    <source>
        <dbReference type="RuleBase" id="RU367143"/>
    </source>
</evidence>
<comment type="function">
    <text evidence="1 8">This protein is a Fe-Mo-cofactor biosynthetic component.</text>
</comment>
<dbReference type="Gene3D" id="1.10.238.260">
    <property type="match status" value="1"/>
</dbReference>
<dbReference type="SUPFAM" id="SSF51569">
    <property type="entry name" value="Aldolase"/>
    <property type="match status" value="1"/>
</dbReference>
<name>A0A840CCY8_9RHOB</name>
<protein>
    <recommendedName>
        <fullName evidence="4 8">Homocitrate synthase</fullName>
        <ecNumber evidence="3 8">2.3.3.14</ecNumber>
    </recommendedName>
</protein>
<dbReference type="Pfam" id="PF00682">
    <property type="entry name" value="HMGL-like"/>
    <property type="match status" value="1"/>
</dbReference>
<accession>A0A840CCY8</accession>
<dbReference type="PROSITE" id="PS50991">
    <property type="entry name" value="PYR_CT"/>
    <property type="match status" value="1"/>
</dbReference>
<evidence type="ECO:0000256" key="1">
    <source>
        <dbReference type="ARBA" id="ARBA00003050"/>
    </source>
</evidence>
<keyword evidence="10" id="KW-0012">Acyltransferase</keyword>
<evidence type="ECO:0000259" key="9">
    <source>
        <dbReference type="PROSITE" id="PS50991"/>
    </source>
</evidence>
<dbReference type="GO" id="GO:0004410">
    <property type="term" value="F:homocitrate synthase activity"/>
    <property type="evidence" value="ECO:0007669"/>
    <property type="project" value="UniProtKB-UniRule"/>
</dbReference>
<dbReference type="PROSITE" id="PS00815">
    <property type="entry name" value="AIPM_HOMOCIT_SYNTH_1"/>
    <property type="match status" value="1"/>
</dbReference>